<evidence type="ECO:0000256" key="1">
    <source>
        <dbReference type="SAM" id="Phobius"/>
    </source>
</evidence>
<evidence type="ECO:0000313" key="3">
    <source>
        <dbReference type="Proteomes" id="UP001235064"/>
    </source>
</evidence>
<feature type="transmembrane region" description="Helical" evidence="1">
    <location>
        <begin position="21"/>
        <end position="40"/>
    </location>
</feature>
<evidence type="ECO:0008006" key="4">
    <source>
        <dbReference type="Google" id="ProtNLM"/>
    </source>
</evidence>
<protein>
    <recommendedName>
        <fullName evidence="4">DUF2214 domain-containing protein</fullName>
    </recommendedName>
</protein>
<accession>A0ABT7MTI0</accession>
<proteinExistence type="predicted"/>
<dbReference type="EMBL" id="JASXSZ010000001">
    <property type="protein sequence ID" value="MDL9977759.1"/>
    <property type="molecule type" value="Genomic_DNA"/>
</dbReference>
<organism evidence="2 3">
    <name type="scientific">Microbacterium candidum</name>
    <dbReference type="NCBI Taxonomy" id="3041922"/>
    <lineage>
        <taxon>Bacteria</taxon>
        <taxon>Bacillati</taxon>
        <taxon>Actinomycetota</taxon>
        <taxon>Actinomycetes</taxon>
        <taxon>Micrococcales</taxon>
        <taxon>Microbacteriaceae</taxon>
        <taxon>Microbacterium</taxon>
    </lineage>
</organism>
<feature type="transmembrane region" description="Helical" evidence="1">
    <location>
        <begin position="91"/>
        <end position="111"/>
    </location>
</feature>
<dbReference type="RefSeq" id="WP_286285534.1">
    <property type="nucleotide sequence ID" value="NZ_JASXSZ010000001.1"/>
</dbReference>
<keyword evidence="1" id="KW-0472">Membrane</keyword>
<keyword evidence="1" id="KW-1133">Transmembrane helix</keyword>
<dbReference type="Proteomes" id="UP001235064">
    <property type="component" value="Unassembled WGS sequence"/>
</dbReference>
<feature type="transmembrane region" description="Helical" evidence="1">
    <location>
        <begin position="161"/>
        <end position="183"/>
    </location>
</feature>
<sequence>MSAPTIPLSERRRVWRHRRALAYWGVLFAWTFSVAGSVAIHPLPQIRLIALFVHLASVVVGLGAAVMVEYNGLLWMLGRRRIGAVNEAEHTLSFVVWMGIAGLLASGLFLHPDLGNPLTDLKLAAVLVLSMNGVAVTRLAHELQRLPDDMPFRRTPRALRWWATESGIVSQLAWWTAVIIGMLNTAAR</sequence>
<reference evidence="2 3" key="1">
    <citation type="submission" date="2023-06" db="EMBL/GenBank/DDBJ databases">
        <title>Microbacterium sp. nov., isolated from a waste landfill.</title>
        <authorList>
            <person name="Wen W."/>
        </authorList>
    </citation>
    <scope>NUCLEOTIDE SEQUENCE [LARGE SCALE GENOMIC DNA]</scope>
    <source>
        <strain evidence="2 3">ASV49</strain>
    </source>
</reference>
<keyword evidence="3" id="KW-1185">Reference proteome</keyword>
<name>A0ABT7MTI0_9MICO</name>
<evidence type="ECO:0000313" key="2">
    <source>
        <dbReference type="EMBL" id="MDL9977759.1"/>
    </source>
</evidence>
<comment type="caution">
    <text evidence="2">The sequence shown here is derived from an EMBL/GenBank/DDBJ whole genome shotgun (WGS) entry which is preliminary data.</text>
</comment>
<feature type="transmembrane region" description="Helical" evidence="1">
    <location>
        <begin position="46"/>
        <end position="70"/>
    </location>
</feature>
<gene>
    <name evidence="2" type="ORF">QSV35_00295</name>
</gene>
<keyword evidence="1" id="KW-0812">Transmembrane</keyword>
<feature type="transmembrane region" description="Helical" evidence="1">
    <location>
        <begin position="123"/>
        <end position="140"/>
    </location>
</feature>